<dbReference type="InterPro" id="IPR044038">
    <property type="entry name" value="dATP/dGTP_diPOhydrolase_N"/>
</dbReference>
<protein>
    <recommendedName>
        <fullName evidence="1">dATP/dGTP diphosphohydrolase N-terminal domain-containing protein</fullName>
    </recommendedName>
</protein>
<dbReference type="Pfam" id="PF18909">
    <property type="entry name" value="dGTP_diPhyd_N"/>
    <property type="match status" value="1"/>
</dbReference>
<evidence type="ECO:0000313" key="2">
    <source>
        <dbReference type="EMBL" id="KKN73128.1"/>
    </source>
</evidence>
<feature type="domain" description="dATP/dGTP diphosphohydrolase N-terminal" evidence="1">
    <location>
        <begin position="27"/>
        <end position="125"/>
    </location>
</feature>
<dbReference type="AlphaFoldDB" id="A0A0F9W501"/>
<proteinExistence type="predicted"/>
<reference evidence="2" key="1">
    <citation type="journal article" date="2015" name="Nature">
        <title>Complex archaea that bridge the gap between prokaryotes and eukaryotes.</title>
        <authorList>
            <person name="Spang A."/>
            <person name="Saw J.H."/>
            <person name="Jorgensen S.L."/>
            <person name="Zaremba-Niedzwiedzka K."/>
            <person name="Martijn J."/>
            <person name="Lind A.E."/>
            <person name="van Eijk R."/>
            <person name="Schleper C."/>
            <person name="Guy L."/>
            <person name="Ettema T.J."/>
        </authorList>
    </citation>
    <scope>NUCLEOTIDE SEQUENCE</scope>
</reference>
<gene>
    <name evidence="2" type="ORF">LCGC14_0404370</name>
</gene>
<accession>A0A0F9W501</accession>
<dbReference type="EMBL" id="LAZR01000350">
    <property type="protein sequence ID" value="KKN73128.1"/>
    <property type="molecule type" value="Genomic_DNA"/>
</dbReference>
<sequence length="164" mass="18412">MSNGIIVDGKIQCGFPERGKALSKDTNPKDIIGIKKAPLSTLSCPVLYEMGLGMLEGARKYGRHNYRAMGVSATVYYDATLRHIMGWWEGEDIDPDSGLNHITKALTALMVLRDSMLMGNWVDDRPIRNPINMEKLNEKAAAIIEKYPNCVKPFLEIDKEKKNE</sequence>
<name>A0A0F9W501_9ZZZZ</name>
<evidence type="ECO:0000259" key="1">
    <source>
        <dbReference type="Pfam" id="PF18909"/>
    </source>
</evidence>
<organism evidence="2">
    <name type="scientific">marine sediment metagenome</name>
    <dbReference type="NCBI Taxonomy" id="412755"/>
    <lineage>
        <taxon>unclassified sequences</taxon>
        <taxon>metagenomes</taxon>
        <taxon>ecological metagenomes</taxon>
    </lineage>
</organism>
<comment type="caution">
    <text evidence="2">The sequence shown here is derived from an EMBL/GenBank/DDBJ whole genome shotgun (WGS) entry which is preliminary data.</text>
</comment>